<keyword evidence="2" id="KW-1185">Reference proteome</keyword>
<dbReference type="EMBL" id="FJVC01000891">
    <property type="protein sequence ID" value="CZT53501.1"/>
    <property type="molecule type" value="Genomic_DNA"/>
</dbReference>
<dbReference type="Proteomes" id="UP000177625">
    <property type="component" value="Unassembled WGS sequence"/>
</dbReference>
<organism evidence="1 2">
    <name type="scientific">Rhynchosporium secalis</name>
    <name type="common">Barley scald fungus</name>
    <dbReference type="NCBI Taxonomy" id="38038"/>
    <lineage>
        <taxon>Eukaryota</taxon>
        <taxon>Fungi</taxon>
        <taxon>Dikarya</taxon>
        <taxon>Ascomycota</taxon>
        <taxon>Pezizomycotina</taxon>
        <taxon>Leotiomycetes</taxon>
        <taxon>Helotiales</taxon>
        <taxon>Ploettnerulaceae</taxon>
        <taxon>Rhynchosporium</taxon>
    </lineage>
</organism>
<sequence>MQSAVVIKVVVLISRAEILKTNTGISAEILAETRFLRLELQEMNYNYPRLGSLLGVLRALLPAPPAALTALTAPVATARPSAASGKRKTSCSCSAIKKKVRGYSSRFITIEEDNNNNLSVLFSPLESKDNNDK</sequence>
<name>A0A1E1MWP6_RHYSE</name>
<dbReference type="AlphaFoldDB" id="A0A1E1MWP6"/>
<evidence type="ECO:0000313" key="1">
    <source>
        <dbReference type="EMBL" id="CZT53501.1"/>
    </source>
</evidence>
<evidence type="ECO:0000313" key="2">
    <source>
        <dbReference type="Proteomes" id="UP000177625"/>
    </source>
</evidence>
<gene>
    <name evidence="1" type="ORF">RSE6_15109</name>
</gene>
<proteinExistence type="predicted"/>
<accession>A0A1E1MWP6</accession>
<reference evidence="2" key="1">
    <citation type="submission" date="2016-03" db="EMBL/GenBank/DDBJ databases">
        <authorList>
            <person name="Guldener U."/>
        </authorList>
    </citation>
    <scope>NUCLEOTIDE SEQUENCE [LARGE SCALE GENOMIC DNA]</scope>
</reference>
<protein>
    <submittedName>
        <fullName evidence="1">Uncharacterized protein</fullName>
    </submittedName>
</protein>